<dbReference type="Proteomes" id="UP000075243">
    <property type="component" value="Unassembled WGS sequence"/>
</dbReference>
<dbReference type="EMBL" id="AGCT01023534">
    <property type="protein sequence ID" value="KYP77480.1"/>
    <property type="molecule type" value="Genomic_DNA"/>
</dbReference>
<dbReference type="OMA" id="MICYLRE"/>
<evidence type="ECO:0000313" key="1">
    <source>
        <dbReference type="EMBL" id="KYP77480.1"/>
    </source>
</evidence>
<accession>A0A151UDW5</accession>
<dbReference type="STRING" id="3821.A0A151UDW5"/>
<evidence type="ECO:0000313" key="2">
    <source>
        <dbReference type="Proteomes" id="UP000075243"/>
    </source>
</evidence>
<organism evidence="1 2">
    <name type="scientific">Cajanus cajan</name>
    <name type="common">Pigeon pea</name>
    <name type="synonym">Cajanus indicus</name>
    <dbReference type="NCBI Taxonomy" id="3821"/>
    <lineage>
        <taxon>Eukaryota</taxon>
        <taxon>Viridiplantae</taxon>
        <taxon>Streptophyta</taxon>
        <taxon>Embryophyta</taxon>
        <taxon>Tracheophyta</taxon>
        <taxon>Spermatophyta</taxon>
        <taxon>Magnoliopsida</taxon>
        <taxon>eudicotyledons</taxon>
        <taxon>Gunneridae</taxon>
        <taxon>Pentapetalae</taxon>
        <taxon>rosids</taxon>
        <taxon>fabids</taxon>
        <taxon>Fabales</taxon>
        <taxon>Fabaceae</taxon>
        <taxon>Papilionoideae</taxon>
        <taxon>50 kb inversion clade</taxon>
        <taxon>NPAAA clade</taxon>
        <taxon>indigoferoid/millettioid clade</taxon>
        <taxon>Phaseoleae</taxon>
        <taxon>Cajanus</taxon>
    </lineage>
</organism>
<proteinExistence type="predicted"/>
<comment type="caution">
    <text evidence="1">The sequence shown here is derived from an EMBL/GenBank/DDBJ whole genome shotgun (WGS) entry which is preliminary data.</text>
</comment>
<dbReference type="Gramene" id="C.cajan_47438.t">
    <property type="protein sequence ID" value="C.cajan_47438.t.cds1"/>
    <property type="gene ID" value="C.cajan_47438"/>
</dbReference>
<reference evidence="1" key="1">
    <citation type="journal article" date="2012" name="Nat. Biotechnol.">
        <title>Draft genome sequence of pigeonpea (Cajanus cajan), an orphan legume crop of resource-poor farmers.</title>
        <authorList>
            <person name="Varshney R.K."/>
            <person name="Chen W."/>
            <person name="Li Y."/>
            <person name="Bharti A.K."/>
            <person name="Saxena R.K."/>
            <person name="Schlueter J.A."/>
            <person name="Donoghue M.T."/>
            <person name="Azam S."/>
            <person name="Fan G."/>
            <person name="Whaley A.M."/>
            <person name="Farmer A.D."/>
            <person name="Sheridan J."/>
            <person name="Iwata A."/>
            <person name="Tuteja R."/>
            <person name="Penmetsa R.V."/>
            <person name="Wu W."/>
            <person name="Upadhyaya H.D."/>
            <person name="Yang S.P."/>
            <person name="Shah T."/>
            <person name="Saxena K.B."/>
            <person name="Michael T."/>
            <person name="McCombie W.R."/>
            <person name="Yang B."/>
            <person name="Zhang G."/>
            <person name="Yang H."/>
            <person name="Wang J."/>
            <person name="Spillane C."/>
            <person name="Cook D.R."/>
            <person name="May G.D."/>
            <person name="Xu X."/>
            <person name="Jackson S.A."/>
        </authorList>
    </citation>
    <scope>NUCLEOTIDE SEQUENCE [LARGE SCALE GENOMIC DNA]</scope>
</reference>
<sequence>MLASHRDMSELDIMQLNKMRKVGISTPQIYGSLADHPGGYERLSFCKKDIYNQIGRQRRLQGLDSKCSLEFLNGLKCNDPLMYVGHTVDEENRLQHLFWCDGMMQMEYEVFGDVLAFDATYGKNKYLCPVVVFSGVNHHNHTIVFGSLRMLSFLTHSMRPRKSSTNLVLIIPRYQHAQRIVCSIGVTRMRA</sequence>
<protein>
    <submittedName>
        <fullName evidence="1">Protein FAR1-RELATED SEQUENCE 5</fullName>
    </submittedName>
</protein>
<name>A0A151UDW5_CAJCA</name>
<dbReference type="AlphaFoldDB" id="A0A151UDW5"/>
<gene>
    <name evidence="1" type="ORF">KK1_049617</name>
</gene>
<dbReference type="PANTHER" id="PTHR47718:SF13">
    <property type="entry name" value="OS09G0290500 PROTEIN"/>
    <property type="match status" value="1"/>
</dbReference>
<keyword evidence="2" id="KW-1185">Reference proteome</keyword>
<dbReference type="PANTHER" id="PTHR47718">
    <property type="entry name" value="OS01G0519700 PROTEIN"/>
    <property type="match status" value="1"/>
</dbReference>